<name>A0ABU0L657_9BACL</name>
<comment type="caution">
    <text evidence="1">The sequence shown here is derived from an EMBL/GenBank/DDBJ whole genome shotgun (WGS) entry which is preliminary data.</text>
</comment>
<dbReference type="Proteomes" id="UP001242811">
    <property type="component" value="Unassembled WGS sequence"/>
</dbReference>
<proteinExistence type="predicted"/>
<protein>
    <recommendedName>
        <fullName evidence="3">Restriction endonuclease type IV Mrr domain-containing protein</fullName>
    </recommendedName>
</protein>
<evidence type="ECO:0000313" key="2">
    <source>
        <dbReference type="Proteomes" id="UP001242811"/>
    </source>
</evidence>
<reference evidence="1 2" key="1">
    <citation type="submission" date="2023-07" db="EMBL/GenBank/DDBJ databases">
        <title>Genomic Encyclopedia of Type Strains, Phase IV (KMG-IV): sequencing the most valuable type-strain genomes for metagenomic binning, comparative biology and taxonomic classification.</title>
        <authorList>
            <person name="Goeker M."/>
        </authorList>
    </citation>
    <scope>NUCLEOTIDE SEQUENCE [LARGE SCALE GENOMIC DNA]</scope>
    <source>
        <strain evidence="1 2">DSM 14914</strain>
    </source>
</reference>
<evidence type="ECO:0000313" key="1">
    <source>
        <dbReference type="EMBL" id="MDQ0496787.1"/>
    </source>
</evidence>
<evidence type="ECO:0008006" key="3">
    <source>
        <dbReference type="Google" id="ProtNLM"/>
    </source>
</evidence>
<organism evidence="1 2">
    <name type="scientific">Paenibacillus brasilensis</name>
    <dbReference type="NCBI Taxonomy" id="128574"/>
    <lineage>
        <taxon>Bacteria</taxon>
        <taxon>Bacillati</taxon>
        <taxon>Bacillota</taxon>
        <taxon>Bacilli</taxon>
        <taxon>Bacillales</taxon>
        <taxon>Paenibacillaceae</taxon>
        <taxon>Paenibacillus</taxon>
    </lineage>
</organism>
<keyword evidence="2" id="KW-1185">Reference proteome</keyword>
<accession>A0ABU0L657</accession>
<sequence>MWNIIIDKDLNYPIDVTFNGLEVNYVPVSDDVIEVNCNDWPEFINQANSDFPSNIEISISMDLTELNTICSILYVRREKNEKYTRLLCMYPNVNWSSKWNGSLLVGNMAEQAVYTNLLLEDYDAQPKYNEDPYIIYNRNLKASETIEDQLLLALKEVNSAASQSEIALGNLVWKKEYEINEKLFSIEVVFPLLRRMGFLSVRYNHGSKEYGKDFVFSEITKFNVVINNAIQVKAGNINGGVKSQIDEIIGQLEDAFSLPYRELGSEGNKYISNFYVIISGLFTENAKEKIIYKIPKELKGSIFFIDRYKILELIDKYWNNYSDLYEHSMKL</sequence>
<gene>
    <name evidence="1" type="ORF">QOZ95_004987</name>
</gene>
<dbReference type="EMBL" id="JAUSWA010000044">
    <property type="protein sequence ID" value="MDQ0496787.1"/>
    <property type="molecule type" value="Genomic_DNA"/>
</dbReference>
<dbReference type="RefSeq" id="WP_152378960.1">
    <property type="nucleotide sequence ID" value="NZ_CP045298.1"/>
</dbReference>